<proteinExistence type="inferred from homology"/>
<dbReference type="AlphaFoldDB" id="A0AAI9FH34"/>
<dbReference type="RefSeq" id="WP_065227629.1">
    <property type="nucleotide sequence ID" value="NZ_CP015229.1"/>
</dbReference>
<dbReference type="EMBL" id="AASZRA010000051">
    <property type="protein sequence ID" value="EFI6955169.1"/>
    <property type="molecule type" value="Genomic_DNA"/>
</dbReference>
<evidence type="ECO:0000256" key="3">
    <source>
        <dbReference type="ARBA" id="ARBA00023263"/>
    </source>
</evidence>
<name>A0AAI9FH34_ECOLX</name>
<keyword evidence="2 5" id="KW-0732">Signal</keyword>
<comment type="subcellular location">
    <subcellularLocation>
        <location evidence="1">Fimbrium</location>
    </subcellularLocation>
</comment>
<reference evidence="6" key="1">
    <citation type="submission" date="2020-02" db="EMBL/GenBank/DDBJ databases">
        <authorList>
            <consortium name="GenomeTrakr network: Whole genome sequencing for foodborne pathogen traceback"/>
        </authorList>
    </citation>
    <scope>NUCLEOTIDE SEQUENCE</scope>
    <source>
        <strain evidence="6">CFSAN046653</strain>
    </source>
</reference>
<comment type="caution">
    <text evidence="6">The sequence shown here is derived from an EMBL/GenBank/DDBJ whole genome shotgun (WGS) entry which is preliminary data.</text>
</comment>
<dbReference type="Pfam" id="PF02432">
    <property type="entry name" value="Fimbrial_K88"/>
    <property type="match status" value="1"/>
</dbReference>
<evidence type="ECO:0000313" key="7">
    <source>
        <dbReference type="Proteomes" id="UP000775646"/>
    </source>
</evidence>
<dbReference type="InterPro" id="IPR003467">
    <property type="entry name" value="Fimbrial_K88_FaeH"/>
</dbReference>
<evidence type="ECO:0008006" key="8">
    <source>
        <dbReference type="Google" id="ProtNLM"/>
    </source>
</evidence>
<gene>
    <name evidence="6" type="ORF">BCB93_004914</name>
</gene>
<feature type="chain" id="PRO_5042545416" description="Fimbrial protein" evidence="5">
    <location>
        <begin position="23"/>
        <end position="263"/>
    </location>
</feature>
<protein>
    <recommendedName>
        <fullName evidence="8">Fimbrial protein</fullName>
    </recommendedName>
</protein>
<organism evidence="6 7">
    <name type="scientific">Escherichia coli</name>
    <dbReference type="NCBI Taxonomy" id="562"/>
    <lineage>
        <taxon>Bacteria</taxon>
        <taxon>Pseudomonadati</taxon>
        <taxon>Pseudomonadota</taxon>
        <taxon>Gammaproteobacteria</taxon>
        <taxon>Enterobacterales</taxon>
        <taxon>Enterobacteriaceae</taxon>
        <taxon>Escherichia</taxon>
    </lineage>
</organism>
<dbReference type="GO" id="GO:0007155">
    <property type="term" value="P:cell adhesion"/>
    <property type="evidence" value="ECO:0007669"/>
    <property type="project" value="InterPro"/>
</dbReference>
<evidence type="ECO:0000313" key="6">
    <source>
        <dbReference type="EMBL" id="EFI6955169.1"/>
    </source>
</evidence>
<comment type="similarity">
    <text evidence="4">Belongs to the fimbrial K88 protein family.</text>
</comment>
<evidence type="ECO:0000256" key="2">
    <source>
        <dbReference type="ARBA" id="ARBA00022729"/>
    </source>
</evidence>
<evidence type="ECO:0000256" key="1">
    <source>
        <dbReference type="ARBA" id="ARBA00004561"/>
    </source>
</evidence>
<evidence type="ECO:0000256" key="5">
    <source>
        <dbReference type="SAM" id="SignalP"/>
    </source>
</evidence>
<dbReference type="GO" id="GO:0009289">
    <property type="term" value="C:pilus"/>
    <property type="evidence" value="ECO:0007669"/>
    <property type="project" value="UniProtKB-SubCell"/>
</dbReference>
<sequence length="263" mass="27290">MKKTLIALAVATSAVVSGSVFAWTPGDFNGSFEMGGQLTPPSQTGNPWSVAVGNNVTDLDATLEAGQKDVTINVTSPISILGIRPTEHKMFAGQAGITPQISYDGAVDLDTFVNGSADLTLSVKSGSQTIGTLTTKISSSGIKSWSADEGYGVEGVSSSMYASKAGMAFYGGVGKSENNIVQDTQEALDLASTLFPGVDETFVPGPDGNGAYDENTFDRNNYSYSGLYASGIKSGQSINIKLSNALSNATTWTASLPITVTYM</sequence>
<accession>A0AAI9FH34</accession>
<keyword evidence="3" id="KW-0281">Fimbrium</keyword>
<feature type="signal peptide" evidence="5">
    <location>
        <begin position="1"/>
        <end position="22"/>
    </location>
</feature>
<evidence type="ECO:0000256" key="4">
    <source>
        <dbReference type="ARBA" id="ARBA00049989"/>
    </source>
</evidence>
<dbReference type="Proteomes" id="UP000775646">
    <property type="component" value="Unassembled WGS sequence"/>
</dbReference>